<sequence>MKLDVERLEKVSELLKILAHPVRLQILFSLGYEKKEKCVCELLAETGVSQSNLSQHLSILKLAGLVKDRRQGNMVFYSLASNDLVKRLLDVLKPEFVLTEE</sequence>
<accession>A0A1E3G122</accession>
<dbReference type="InterPro" id="IPR036388">
    <property type="entry name" value="WH-like_DNA-bd_sf"/>
</dbReference>
<keyword evidence="2" id="KW-0238">DNA-binding</keyword>
<dbReference type="InterPro" id="IPR011991">
    <property type="entry name" value="ArsR-like_HTH"/>
</dbReference>
<evidence type="ECO:0000259" key="4">
    <source>
        <dbReference type="PROSITE" id="PS50987"/>
    </source>
</evidence>
<keyword evidence="6" id="KW-1185">Reference proteome</keyword>
<gene>
    <name evidence="5" type="ORF">A4H02_08120</name>
</gene>
<keyword evidence="1" id="KW-0805">Transcription regulation</keyword>
<dbReference type="SUPFAM" id="SSF46785">
    <property type="entry name" value="Winged helix' DNA-binding domain"/>
    <property type="match status" value="1"/>
</dbReference>
<evidence type="ECO:0000313" key="6">
    <source>
        <dbReference type="Proteomes" id="UP000094570"/>
    </source>
</evidence>
<dbReference type="InterPro" id="IPR036390">
    <property type="entry name" value="WH_DNA-bd_sf"/>
</dbReference>
<dbReference type="PANTHER" id="PTHR43132">
    <property type="entry name" value="ARSENICAL RESISTANCE OPERON REPRESSOR ARSR-RELATED"/>
    <property type="match status" value="1"/>
</dbReference>
<keyword evidence="3" id="KW-0804">Transcription</keyword>
<dbReference type="GO" id="GO:0003677">
    <property type="term" value="F:DNA binding"/>
    <property type="evidence" value="ECO:0007669"/>
    <property type="project" value="UniProtKB-KW"/>
</dbReference>
<organism evidence="5 6">
    <name type="scientific">Fervidobacterium thailandense</name>
    <dbReference type="NCBI Taxonomy" id="1008305"/>
    <lineage>
        <taxon>Bacteria</taxon>
        <taxon>Thermotogati</taxon>
        <taxon>Thermotogota</taxon>
        <taxon>Thermotogae</taxon>
        <taxon>Thermotogales</taxon>
        <taxon>Fervidobacteriaceae</taxon>
        <taxon>Fervidobacterium</taxon>
    </lineage>
</organism>
<dbReference type="STRING" id="1008305.A4H02_08120"/>
<evidence type="ECO:0000256" key="2">
    <source>
        <dbReference type="ARBA" id="ARBA00023125"/>
    </source>
</evidence>
<dbReference type="EMBL" id="LWAF01000015">
    <property type="protein sequence ID" value="ODN29922.1"/>
    <property type="molecule type" value="Genomic_DNA"/>
</dbReference>
<evidence type="ECO:0000313" key="5">
    <source>
        <dbReference type="EMBL" id="ODN29922.1"/>
    </source>
</evidence>
<name>A0A1E3G122_9BACT</name>
<dbReference type="NCBIfam" id="NF033788">
    <property type="entry name" value="HTH_metalloreg"/>
    <property type="match status" value="1"/>
</dbReference>
<reference evidence="6" key="1">
    <citation type="submission" date="2016-04" db="EMBL/GenBank/DDBJ databases">
        <title>The genome sequence project of a novel Fervidobacterium isolate from a hot spring in Thailand.</title>
        <authorList>
            <person name="Gonzalez J.M."/>
            <person name="Cuecas A."/>
            <person name="Kanoksilapatham W."/>
        </authorList>
    </citation>
    <scope>NUCLEOTIDE SEQUENCE [LARGE SCALE GENOMIC DNA]</scope>
    <source>
        <strain evidence="6">FC2004</strain>
    </source>
</reference>
<dbReference type="SMART" id="SM00418">
    <property type="entry name" value="HTH_ARSR"/>
    <property type="match status" value="1"/>
</dbReference>
<dbReference type="InterPro" id="IPR051011">
    <property type="entry name" value="Metal_resp_trans_reg"/>
</dbReference>
<dbReference type="Gene3D" id="1.10.10.10">
    <property type="entry name" value="Winged helix-like DNA-binding domain superfamily/Winged helix DNA-binding domain"/>
    <property type="match status" value="1"/>
</dbReference>
<protein>
    <recommendedName>
        <fullName evidence="4">HTH arsR-type domain-containing protein</fullName>
    </recommendedName>
</protein>
<comment type="caution">
    <text evidence="5">The sequence shown here is derived from an EMBL/GenBank/DDBJ whole genome shotgun (WGS) entry which is preliminary data.</text>
</comment>
<dbReference type="CDD" id="cd00090">
    <property type="entry name" value="HTH_ARSR"/>
    <property type="match status" value="1"/>
</dbReference>
<dbReference type="PROSITE" id="PS50987">
    <property type="entry name" value="HTH_ARSR_2"/>
    <property type="match status" value="1"/>
</dbReference>
<evidence type="ECO:0000256" key="3">
    <source>
        <dbReference type="ARBA" id="ARBA00023163"/>
    </source>
</evidence>
<dbReference type="GO" id="GO:0003700">
    <property type="term" value="F:DNA-binding transcription factor activity"/>
    <property type="evidence" value="ECO:0007669"/>
    <property type="project" value="InterPro"/>
</dbReference>
<proteinExistence type="predicted"/>
<dbReference type="PANTHER" id="PTHR43132:SF6">
    <property type="entry name" value="HTH-TYPE TRANSCRIPTIONAL REPRESSOR CZRA"/>
    <property type="match status" value="1"/>
</dbReference>
<dbReference type="Pfam" id="PF01022">
    <property type="entry name" value="HTH_5"/>
    <property type="match status" value="1"/>
</dbReference>
<evidence type="ECO:0000256" key="1">
    <source>
        <dbReference type="ARBA" id="ARBA00023015"/>
    </source>
</evidence>
<dbReference type="AlphaFoldDB" id="A0A1E3G122"/>
<dbReference type="OrthoDB" id="37767at2"/>
<feature type="domain" description="HTH arsR-type" evidence="4">
    <location>
        <begin position="3"/>
        <end position="101"/>
    </location>
</feature>
<dbReference type="PRINTS" id="PR00778">
    <property type="entry name" value="HTHARSR"/>
</dbReference>
<dbReference type="Proteomes" id="UP000094570">
    <property type="component" value="Unassembled WGS sequence"/>
</dbReference>
<dbReference type="InterPro" id="IPR001845">
    <property type="entry name" value="HTH_ArsR_DNA-bd_dom"/>
</dbReference>